<evidence type="ECO:0000259" key="2">
    <source>
        <dbReference type="Pfam" id="PF13840"/>
    </source>
</evidence>
<dbReference type="Gene3D" id="3.30.2130.10">
    <property type="entry name" value="VC0802-like"/>
    <property type="match status" value="1"/>
</dbReference>
<dbReference type="EMBL" id="ML743551">
    <property type="protein sequence ID" value="KAE8144044.1"/>
    <property type="molecule type" value="Genomic_DNA"/>
</dbReference>
<dbReference type="OrthoDB" id="10064407at2759"/>
<sequence>MSHGETNIPTLLSTMDPMLDPETYVFLSTTTPLNSLPLHTLQPQMIFQESEGLTLITTKAIAETHHYDNYTFPCRKISLKVHSSLEAVGLVATISTKLAAHGISTNVVSGFFHDHVFVPEGREGDAMGALVGMMNGES</sequence>
<feature type="domain" description="DUF2241" evidence="1">
    <location>
        <begin position="4"/>
        <end position="75"/>
    </location>
</feature>
<gene>
    <name evidence="3" type="ORF">BDV38DRAFT_6694</name>
</gene>
<keyword evidence="4" id="KW-1185">Reference proteome</keyword>
<dbReference type="Proteomes" id="UP000325672">
    <property type="component" value="Unassembled WGS sequence"/>
</dbReference>
<dbReference type="PANTHER" id="PTHR39199:SF1">
    <property type="entry name" value="BLR5128 PROTEIN"/>
    <property type="match status" value="1"/>
</dbReference>
<evidence type="ECO:0000313" key="3">
    <source>
        <dbReference type="EMBL" id="KAE8144044.1"/>
    </source>
</evidence>
<dbReference type="Pfam" id="PF13840">
    <property type="entry name" value="ACT_7"/>
    <property type="match status" value="1"/>
</dbReference>
<dbReference type="RefSeq" id="XP_031920107.1">
    <property type="nucleotide sequence ID" value="XM_032063739.1"/>
</dbReference>
<name>A0A5N6TCD0_ASPPS</name>
<reference evidence="3 4" key="1">
    <citation type="submission" date="2019-04" db="EMBL/GenBank/DDBJ databases">
        <title>Friends and foes A comparative genomics study of 23 Aspergillus species from section Flavi.</title>
        <authorList>
            <consortium name="DOE Joint Genome Institute"/>
            <person name="Kjaerbolling I."/>
            <person name="Vesth T."/>
            <person name="Frisvad J.C."/>
            <person name="Nybo J.L."/>
            <person name="Theobald S."/>
            <person name="Kildgaard S."/>
            <person name="Isbrandt T."/>
            <person name="Kuo A."/>
            <person name="Sato A."/>
            <person name="Lyhne E.K."/>
            <person name="Kogle M.E."/>
            <person name="Wiebenga A."/>
            <person name="Kun R.S."/>
            <person name="Lubbers R.J."/>
            <person name="Makela M.R."/>
            <person name="Barry K."/>
            <person name="Chovatia M."/>
            <person name="Clum A."/>
            <person name="Daum C."/>
            <person name="Haridas S."/>
            <person name="He G."/>
            <person name="LaButti K."/>
            <person name="Lipzen A."/>
            <person name="Mondo S."/>
            <person name="Riley R."/>
            <person name="Salamov A."/>
            <person name="Simmons B.A."/>
            <person name="Magnuson J.K."/>
            <person name="Henrissat B."/>
            <person name="Mortensen U.H."/>
            <person name="Larsen T.O."/>
            <person name="Devries R.P."/>
            <person name="Grigoriev I.V."/>
            <person name="Machida M."/>
            <person name="Baker S.E."/>
            <person name="Andersen M.R."/>
        </authorList>
    </citation>
    <scope>NUCLEOTIDE SEQUENCE [LARGE SCALE GENOMIC DNA]</scope>
    <source>
        <strain evidence="3 4">CBS 117625</strain>
    </source>
</reference>
<dbReference type="AlphaFoldDB" id="A0A5N6TCD0"/>
<organism evidence="3 4">
    <name type="scientific">Aspergillus pseudotamarii</name>
    <dbReference type="NCBI Taxonomy" id="132259"/>
    <lineage>
        <taxon>Eukaryota</taxon>
        <taxon>Fungi</taxon>
        <taxon>Dikarya</taxon>
        <taxon>Ascomycota</taxon>
        <taxon>Pezizomycotina</taxon>
        <taxon>Eurotiomycetes</taxon>
        <taxon>Eurotiomycetidae</taxon>
        <taxon>Eurotiales</taxon>
        <taxon>Aspergillaceae</taxon>
        <taxon>Aspergillus</taxon>
        <taxon>Aspergillus subgen. Circumdati</taxon>
    </lineage>
</organism>
<feature type="domain" description="CASTOR ACT" evidence="2">
    <location>
        <begin position="76"/>
        <end position="130"/>
    </location>
</feature>
<dbReference type="Pfam" id="PF10000">
    <property type="entry name" value="ACT_3"/>
    <property type="match status" value="1"/>
</dbReference>
<protein>
    <submittedName>
        <fullName evidence="3">ACT domain-containing protein</fullName>
    </submittedName>
</protein>
<accession>A0A5N6TCD0</accession>
<evidence type="ECO:0000259" key="1">
    <source>
        <dbReference type="Pfam" id="PF10000"/>
    </source>
</evidence>
<dbReference type="InterPro" id="IPR027795">
    <property type="entry name" value="CASTOR_ACT_dom"/>
</dbReference>
<dbReference type="GO" id="GO:0046394">
    <property type="term" value="P:carboxylic acid biosynthetic process"/>
    <property type="evidence" value="ECO:0007669"/>
    <property type="project" value="UniProtKB-ARBA"/>
</dbReference>
<dbReference type="SUPFAM" id="SSF55021">
    <property type="entry name" value="ACT-like"/>
    <property type="match status" value="2"/>
</dbReference>
<dbReference type="InterPro" id="IPR018717">
    <property type="entry name" value="DUF2241"/>
</dbReference>
<proteinExistence type="predicted"/>
<dbReference type="InterPro" id="IPR045865">
    <property type="entry name" value="ACT-like_dom_sf"/>
</dbReference>
<evidence type="ECO:0000313" key="4">
    <source>
        <dbReference type="Proteomes" id="UP000325672"/>
    </source>
</evidence>
<dbReference type="GeneID" id="43647949"/>
<dbReference type="GO" id="GO:0006520">
    <property type="term" value="P:amino acid metabolic process"/>
    <property type="evidence" value="ECO:0007669"/>
    <property type="project" value="UniProtKB-ARBA"/>
</dbReference>
<dbReference type="PANTHER" id="PTHR39199">
    <property type="entry name" value="BLR5128 PROTEIN"/>
    <property type="match status" value="1"/>
</dbReference>